<dbReference type="PROSITE" id="PS00107">
    <property type="entry name" value="PROTEIN_KINASE_ATP"/>
    <property type="match status" value="1"/>
</dbReference>
<dbReference type="GO" id="GO:0004715">
    <property type="term" value="F:non-membrane spanning protein tyrosine kinase activity"/>
    <property type="evidence" value="ECO:0007669"/>
    <property type="project" value="UniProtKB-EC"/>
</dbReference>
<feature type="domain" description="Protein kinase" evidence="19">
    <location>
        <begin position="333"/>
        <end position="611"/>
    </location>
</feature>
<evidence type="ECO:0000259" key="20">
    <source>
        <dbReference type="PROSITE" id="PS50057"/>
    </source>
</evidence>
<feature type="domain" description="Protein kinase" evidence="19">
    <location>
        <begin position="629"/>
        <end position="916"/>
    </location>
</feature>
<dbReference type="KEGG" id="ncc:104950514"/>
<dbReference type="InterPro" id="IPR000299">
    <property type="entry name" value="FERM_domain"/>
</dbReference>
<evidence type="ECO:0000256" key="8">
    <source>
        <dbReference type="ARBA" id="ARBA00022741"/>
    </source>
</evidence>
<dbReference type="Pfam" id="PF07714">
    <property type="entry name" value="PK_Tyr_Ser-Thr"/>
    <property type="match status" value="2"/>
</dbReference>
<evidence type="ECO:0000256" key="9">
    <source>
        <dbReference type="ARBA" id="ARBA00022777"/>
    </source>
</evidence>
<dbReference type="PRINTS" id="PR01823">
    <property type="entry name" value="JANUSKINASE"/>
</dbReference>
<feature type="domain" description="FERM" evidence="20">
    <location>
        <begin position="1"/>
        <end position="333"/>
    </location>
</feature>
<evidence type="ECO:0000256" key="6">
    <source>
        <dbReference type="ARBA" id="ARBA00022723"/>
    </source>
</evidence>
<dbReference type="GO" id="GO:0019221">
    <property type="term" value="P:cytokine-mediated signaling pathway"/>
    <property type="evidence" value="ECO:0007669"/>
    <property type="project" value="TreeGrafter"/>
</dbReference>
<dbReference type="PROSITE" id="PS50057">
    <property type="entry name" value="FERM_3"/>
    <property type="match status" value="1"/>
</dbReference>
<feature type="non-terminal residue" evidence="22">
    <location>
        <position position="1"/>
    </location>
</feature>
<evidence type="ECO:0000256" key="14">
    <source>
        <dbReference type="ARBA" id="ARBA00023137"/>
    </source>
</evidence>
<dbReference type="FunFam" id="3.30.200.20:FF:000135">
    <property type="entry name" value="Tyrosine-protein kinase"/>
    <property type="match status" value="1"/>
</dbReference>
<dbReference type="GO" id="GO:0046872">
    <property type="term" value="F:metal ion binding"/>
    <property type="evidence" value="ECO:0007669"/>
    <property type="project" value="UniProtKB-KW"/>
</dbReference>
<dbReference type="InterPro" id="IPR000719">
    <property type="entry name" value="Prot_kinase_dom"/>
</dbReference>
<evidence type="ECO:0000259" key="19">
    <source>
        <dbReference type="PROSITE" id="PS50011"/>
    </source>
</evidence>
<sequence length="916" mass="104802">SPVRFYFRNWHGTTEGESPVWRHCISKLKGGLSPKKTPEGTPLLDGASLDYLFSQGQHDFVKGVVPLRISHSEADQHEIENECLGMAVLAITYYNMNMTADMSSPTASHEISYKRFIPESLNLNIKRRNFLTRIRINNVFKKFLNEFNQRTMKDSNITPYDLKIKYLATLEGLTSGLGSEMQEPLSLSVTQEGDLLNGGYNGYYHQSQVQSLSQNKETSHDMQVLVSGTAGISWRKKPATTPLIVKEKGKSKKNKLDENLKNDDWVVFCDFHEITHTVIREATVTIYRQDNKKMEHWESEISNLLVVTKEREPLPLTPMQSQVSFHRILKEEIKQEEHLGPGTRTNIYSGSLMVKSIEDDEENGGNPSSQQVKVVLKVLGSGHRDISLAFFETASMMRQVSHKHIVLLYGVCVRNQENIMVEEFVQLGPLDLFMRRQQTPLSTPWKFQVAMQLASALSYLEDKKLVHGFVCAKNILLARDGLDADEGGPFIKLSDPGIPITVLTREECVHRIPWIAPECVNSMSSLSVPADKWGFGTTLWEICYDGEEPLKDKKLTEKERFYDTECQLATPDCQELAHLMTDCMNYDPKKRPFFRAIVREIVNLPDKYPSFKAQPQPGVDPTMFEKRFLRKIRDLGEGHFGKVELCRYDPRGDRTGELVAVKSLKPENREEQSNNLSSEIDILKALYHENIVKYKGICQEEGGQAIKLIMEYLPLGSLKEYLPRNKGKTSLGTLLSYSEQICKGMGYLGSRNYIHRDLAARNVLVENETTVKIGDFGLTKSIKENEGYYTVKDENDSPVFWYAPECLTHCKFYLASDVWSFGVTMYELITYCDSSKSPMTLFLDMIGRTQGQMTIIRLVKVLEAERRLPRPEGCPEPVYELMRKCWEHKPERRITFERLVEELSSMQQQLQPQNHI</sequence>
<dbReference type="InterPro" id="IPR051286">
    <property type="entry name" value="JAK"/>
</dbReference>
<accession>A0A6I9NJQ3</accession>
<dbReference type="InterPro" id="IPR017441">
    <property type="entry name" value="Protein_kinase_ATP_BS"/>
</dbReference>
<dbReference type="AlphaFoldDB" id="A0A6I9NJQ3"/>
<dbReference type="SUPFAM" id="SSF56112">
    <property type="entry name" value="Protein kinase-like (PK-like)"/>
    <property type="match status" value="2"/>
</dbReference>
<evidence type="ECO:0000256" key="11">
    <source>
        <dbReference type="ARBA" id="ARBA00022842"/>
    </source>
</evidence>
<dbReference type="OrthoDB" id="1915767at2759"/>
<dbReference type="InterPro" id="IPR020635">
    <property type="entry name" value="Tyr_kinase_cat_dom"/>
</dbReference>
<evidence type="ECO:0000256" key="16">
    <source>
        <dbReference type="ARBA" id="ARBA00069190"/>
    </source>
</evidence>
<evidence type="ECO:0000256" key="12">
    <source>
        <dbReference type="ARBA" id="ARBA00022999"/>
    </source>
</evidence>
<dbReference type="InterPro" id="IPR041046">
    <property type="entry name" value="FERM_F2"/>
</dbReference>
<dbReference type="GeneID" id="104950514"/>
<keyword evidence="13" id="KW-0472">Membrane</keyword>
<dbReference type="Gene3D" id="1.10.510.10">
    <property type="entry name" value="Transferase(Phosphotransferase) domain 1"/>
    <property type="match status" value="2"/>
</dbReference>
<keyword evidence="11" id="KW-0460">Magnesium</keyword>
<dbReference type="PANTHER" id="PTHR45807:SF5">
    <property type="entry name" value="TYROSINE-PROTEIN KINASE JAK1"/>
    <property type="match status" value="1"/>
</dbReference>
<evidence type="ECO:0000256" key="10">
    <source>
        <dbReference type="ARBA" id="ARBA00022840"/>
    </source>
</evidence>
<reference evidence="22" key="1">
    <citation type="submission" date="2025-08" db="UniProtKB">
        <authorList>
            <consortium name="RefSeq"/>
        </authorList>
    </citation>
    <scope>IDENTIFICATION</scope>
    <source>
        <tissue evidence="22">Muscle</tissue>
    </source>
</reference>
<dbReference type="InterPro" id="IPR041381">
    <property type="entry name" value="JAK1-3/TYK2_PHL_dom"/>
</dbReference>
<keyword evidence="21" id="KW-1185">Reference proteome</keyword>
<evidence type="ECO:0000256" key="13">
    <source>
        <dbReference type="ARBA" id="ARBA00023136"/>
    </source>
</evidence>
<evidence type="ECO:0000313" key="22">
    <source>
        <dbReference type="RefSeq" id="XP_010775348.1"/>
    </source>
</evidence>
<dbReference type="EC" id="2.7.10.2" evidence="3"/>
<dbReference type="Gene3D" id="3.30.200.20">
    <property type="entry name" value="Phosphorylase Kinase, domain 1"/>
    <property type="match status" value="2"/>
</dbReference>
<keyword evidence="14" id="KW-0829">Tyrosine-protein kinase</keyword>
<gene>
    <name evidence="22" type="primary">jak1</name>
</gene>
<dbReference type="PROSITE" id="PS00109">
    <property type="entry name" value="PROTEIN_KINASE_TYR"/>
    <property type="match status" value="1"/>
</dbReference>
<evidence type="ECO:0000256" key="5">
    <source>
        <dbReference type="ARBA" id="ARBA00022679"/>
    </source>
</evidence>
<organism evidence="21 22">
    <name type="scientific">Notothenia coriiceps</name>
    <name type="common">black rockcod</name>
    <dbReference type="NCBI Taxonomy" id="8208"/>
    <lineage>
        <taxon>Eukaryota</taxon>
        <taxon>Metazoa</taxon>
        <taxon>Chordata</taxon>
        <taxon>Craniata</taxon>
        <taxon>Vertebrata</taxon>
        <taxon>Euteleostomi</taxon>
        <taxon>Actinopterygii</taxon>
        <taxon>Neopterygii</taxon>
        <taxon>Teleostei</taxon>
        <taxon>Neoteleostei</taxon>
        <taxon>Acanthomorphata</taxon>
        <taxon>Eupercaria</taxon>
        <taxon>Perciformes</taxon>
        <taxon>Notothenioidei</taxon>
        <taxon>Nototheniidae</taxon>
        <taxon>Notothenia</taxon>
    </lineage>
</organism>
<dbReference type="InterPro" id="IPR016251">
    <property type="entry name" value="Tyr_kinase_non-rcpt_Jak/Tyk2"/>
</dbReference>
<comment type="catalytic activity">
    <reaction evidence="15">
        <text>L-tyrosyl-[protein] + ATP = O-phospho-L-tyrosyl-[protein] + ADP + H(+)</text>
        <dbReference type="Rhea" id="RHEA:10596"/>
        <dbReference type="Rhea" id="RHEA-COMP:10136"/>
        <dbReference type="Rhea" id="RHEA-COMP:20101"/>
        <dbReference type="ChEBI" id="CHEBI:15378"/>
        <dbReference type="ChEBI" id="CHEBI:30616"/>
        <dbReference type="ChEBI" id="CHEBI:46858"/>
        <dbReference type="ChEBI" id="CHEBI:61978"/>
        <dbReference type="ChEBI" id="CHEBI:456216"/>
        <dbReference type="EC" id="2.7.10.2"/>
    </reaction>
</comment>
<dbReference type="GO" id="GO:0060397">
    <property type="term" value="P:growth hormone receptor signaling pathway via JAK-STAT"/>
    <property type="evidence" value="ECO:0007669"/>
    <property type="project" value="TreeGrafter"/>
</dbReference>
<evidence type="ECO:0000256" key="3">
    <source>
        <dbReference type="ARBA" id="ARBA00011903"/>
    </source>
</evidence>
<comment type="cofactor">
    <cofactor evidence="1">
        <name>Mg(2+)</name>
        <dbReference type="ChEBI" id="CHEBI:18420"/>
    </cofactor>
</comment>
<keyword evidence="6" id="KW-0479">Metal-binding</keyword>
<proteinExistence type="predicted"/>
<dbReference type="InterPro" id="IPR001245">
    <property type="entry name" value="Ser-Thr/Tyr_kinase_cat_dom"/>
</dbReference>
<evidence type="ECO:0000256" key="2">
    <source>
        <dbReference type="ARBA" id="ARBA00004184"/>
    </source>
</evidence>
<keyword evidence="7" id="KW-0677">Repeat</keyword>
<evidence type="ECO:0000256" key="1">
    <source>
        <dbReference type="ARBA" id="ARBA00001946"/>
    </source>
</evidence>
<evidence type="ECO:0000256" key="18">
    <source>
        <dbReference type="PROSITE-ProRule" id="PRU10141"/>
    </source>
</evidence>
<dbReference type="GO" id="GO:0007259">
    <property type="term" value="P:cell surface receptor signaling pathway via JAK-STAT"/>
    <property type="evidence" value="ECO:0007669"/>
    <property type="project" value="TreeGrafter"/>
</dbReference>
<dbReference type="InterPro" id="IPR019748">
    <property type="entry name" value="FERM_central"/>
</dbReference>
<keyword evidence="5" id="KW-0808">Transferase</keyword>
<dbReference type="InterPro" id="IPR008266">
    <property type="entry name" value="Tyr_kinase_AS"/>
</dbReference>
<dbReference type="InterPro" id="IPR035963">
    <property type="entry name" value="FERM_2"/>
</dbReference>
<dbReference type="Pfam" id="PF18377">
    <property type="entry name" value="FERM_F2"/>
    <property type="match status" value="1"/>
</dbReference>
<dbReference type="Pfam" id="PF17887">
    <property type="entry name" value="Jak1_Phl"/>
    <property type="match status" value="1"/>
</dbReference>
<dbReference type="GO" id="GO:0030154">
    <property type="term" value="P:cell differentiation"/>
    <property type="evidence" value="ECO:0007669"/>
    <property type="project" value="TreeGrafter"/>
</dbReference>
<dbReference type="RefSeq" id="XP_010775348.1">
    <property type="nucleotide sequence ID" value="XM_010777046.1"/>
</dbReference>
<dbReference type="GO" id="GO:0005524">
    <property type="term" value="F:ATP binding"/>
    <property type="evidence" value="ECO:0007669"/>
    <property type="project" value="UniProtKB-UniRule"/>
</dbReference>
<feature type="binding site" evidence="18">
    <location>
        <position position="662"/>
    </location>
    <ligand>
        <name>ATP</name>
        <dbReference type="ChEBI" id="CHEBI:30616"/>
    </ligand>
</feature>
<dbReference type="CDD" id="cd14473">
    <property type="entry name" value="FERM_B-lobe"/>
    <property type="match status" value="1"/>
</dbReference>
<keyword evidence="4" id="KW-0597">Phosphoprotein</keyword>
<protein>
    <recommendedName>
        <fullName evidence="16">Tyrosine-protein kinase JAK1</fullName>
        <ecNumber evidence="3">2.7.10.2</ecNumber>
    </recommendedName>
    <alternativeName>
        <fullName evidence="17">Janus kinase 1</fullName>
    </alternativeName>
</protein>
<dbReference type="PRINTS" id="PR00109">
    <property type="entry name" value="TYRKINASE"/>
</dbReference>
<comment type="subcellular location">
    <subcellularLocation>
        <location evidence="2">Endomembrane system</location>
        <topology evidence="2">Peripheral membrane protein</topology>
    </subcellularLocation>
</comment>
<dbReference type="SMART" id="SM00219">
    <property type="entry name" value="TyrKc"/>
    <property type="match status" value="2"/>
</dbReference>
<dbReference type="FunFam" id="1.10.510.10:FF:000114">
    <property type="entry name" value="Tyrosine-protein kinase JAK2"/>
    <property type="match status" value="1"/>
</dbReference>
<dbReference type="GO" id="GO:0005131">
    <property type="term" value="F:growth hormone receptor binding"/>
    <property type="evidence" value="ECO:0007669"/>
    <property type="project" value="TreeGrafter"/>
</dbReference>
<keyword evidence="12" id="KW-0727">SH2 domain</keyword>
<name>A0A6I9NJQ3_9TELE</name>
<dbReference type="GO" id="GO:0012505">
    <property type="term" value="C:endomembrane system"/>
    <property type="evidence" value="ECO:0007669"/>
    <property type="project" value="UniProtKB-SubCell"/>
</dbReference>
<dbReference type="InterPro" id="IPR011009">
    <property type="entry name" value="Kinase-like_dom_sf"/>
</dbReference>
<dbReference type="GO" id="GO:0005829">
    <property type="term" value="C:cytosol"/>
    <property type="evidence" value="ECO:0007669"/>
    <property type="project" value="TreeGrafter"/>
</dbReference>
<dbReference type="SUPFAM" id="SSF47031">
    <property type="entry name" value="Second domain of FERM"/>
    <property type="match status" value="1"/>
</dbReference>
<dbReference type="PANTHER" id="PTHR45807">
    <property type="entry name" value="TYROSINE-PROTEIN KINASE HOPSCOTCH"/>
    <property type="match status" value="1"/>
</dbReference>
<keyword evidence="10 18" id="KW-0067">ATP-binding</keyword>
<evidence type="ECO:0000313" key="21">
    <source>
        <dbReference type="Proteomes" id="UP000504611"/>
    </source>
</evidence>
<evidence type="ECO:0000256" key="4">
    <source>
        <dbReference type="ARBA" id="ARBA00022553"/>
    </source>
</evidence>
<dbReference type="PROSITE" id="PS50011">
    <property type="entry name" value="PROTEIN_KINASE_DOM"/>
    <property type="match status" value="2"/>
</dbReference>
<dbReference type="GO" id="GO:0016020">
    <property type="term" value="C:membrane"/>
    <property type="evidence" value="ECO:0007669"/>
    <property type="project" value="InterPro"/>
</dbReference>
<evidence type="ECO:0000256" key="17">
    <source>
        <dbReference type="ARBA" id="ARBA00083038"/>
    </source>
</evidence>
<evidence type="ECO:0000256" key="15">
    <source>
        <dbReference type="ARBA" id="ARBA00051245"/>
    </source>
</evidence>
<evidence type="ECO:0000256" key="7">
    <source>
        <dbReference type="ARBA" id="ARBA00022737"/>
    </source>
</evidence>
<dbReference type="FunFam" id="1.10.510.10:FF:000110">
    <property type="entry name" value="Tyrosine-protein kinase"/>
    <property type="match status" value="1"/>
</dbReference>
<dbReference type="CTD" id="3716"/>
<dbReference type="FunFam" id="3.30.200.20:FF:000293">
    <property type="entry name" value="Tyrosine-protein kinase"/>
    <property type="match status" value="1"/>
</dbReference>
<dbReference type="Proteomes" id="UP000504611">
    <property type="component" value="Unplaced"/>
</dbReference>
<keyword evidence="8 18" id="KW-0547">Nucleotide-binding</keyword>
<keyword evidence="9 22" id="KW-0418">Kinase</keyword>
<dbReference type="GO" id="GO:0035556">
    <property type="term" value="P:intracellular signal transduction"/>
    <property type="evidence" value="ECO:0007669"/>
    <property type="project" value="InterPro"/>
</dbReference>